<gene>
    <name evidence="1" type="primary">DET1_0</name>
    <name evidence="1" type="ORF">GWK47_016896</name>
</gene>
<evidence type="ECO:0000313" key="2">
    <source>
        <dbReference type="Proteomes" id="UP000770661"/>
    </source>
</evidence>
<organism evidence="1 2">
    <name type="scientific">Chionoecetes opilio</name>
    <name type="common">Atlantic snow crab</name>
    <name type="synonym">Cancer opilio</name>
    <dbReference type="NCBI Taxonomy" id="41210"/>
    <lineage>
        <taxon>Eukaryota</taxon>
        <taxon>Metazoa</taxon>
        <taxon>Ecdysozoa</taxon>
        <taxon>Arthropoda</taxon>
        <taxon>Crustacea</taxon>
        <taxon>Multicrustacea</taxon>
        <taxon>Malacostraca</taxon>
        <taxon>Eumalacostraca</taxon>
        <taxon>Eucarida</taxon>
        <taxon>Decapoda</taxon>
        <taxon>Pleocyemata</taxon>
        <taxon>Brachyura</taxon>
        <taxon>Eubrachyura</taxon>
        <taxon>Majoidea</taxon>
        <taxon>Majidae</taxon>
        <taxon>Chionoecetes</taxon>
    </lineage>
</organism>
<accession>A0A8J4XU40</accession>
<evidence type="ECO:0000313" key="1">
    <source>
        <dbReference type="EMBL" id="KAG0713127.1"/>
    </source>
</evidence>
<dbReference type="GO" id="GO:0031461">
    <property type="term" value="C:cullin-RING ubiquitin ligase complex"/>
    <property type="evidence" value="ECO:0007669"/>
    <property type="project" value="TreeGrafter"/>
</dbReference>
<reference evidence="1" key="1">
    <citation type="submission" date="2020-07" db="EMBL/GenBank/DDBJ databases">
        <title>The High-quality genome of the commercially important snow crab, Chionoecetes opilio.</title>
        <authorList>
            <person name="Jeong J.-H."/>
            <person name="Ryu S."/>
        </authorList>
    </citation>
    <scope>NUCLEOTIDE SEQUENCE</scope>
    <source>
        <strain evidence="1">MADBK_172401_WGS</strain>
        <tissue evidence="1">Digestive gland</tissue>
    </source>
</reference>
<protein>
    <submittedName>
        <fullName evidence="1">DET1</fullName>
    </submittedName>
</protein>
<name>A0A8J4XU40_CHIOP</name>
<dbReference type="OrthoDB" id="18339at2759"/>
<dbReference type="GO" id="GO:0031625">
    <property type="term" value="F:ubiquitin protein ligase binding"/>
    <property type="evidence" value="ECO:0007669"/>
    <property type="project" value="TreeGrafter"/>
</dbReference>
<sequence>MSITPDGYFLDVRTIGRVCYEDDDYLLATVCTDRMQRTYHHMREKIINSLKHRLLVFLYKRAETISQEEGSPRALREFFHYFDHLLRLRMWKMQLLDDVHLLIKVRY</sequence>
<dbReference type="PANTHER" id="PTHR13374:SF3">
    <property type="entry name" value="DET1 HOMOLOG"/>
    <property type="match status" value="1"/>
</dbReference>
<dbReference type="Pfam" id="PF09737">
    <property type="entry name" value="Det1"/>
    <property type="match status" value="1"/>
</dbReference>
<proteinExistence type="predicted"/>
<dbReference type="GO" id="GO:0005634">
    <property type="term" value="C:nucleus"/>
    <property type="evidence" value="ECO:0007669"/>
    <property type="project" value="TreeGrafter"/>
</dbReference>
<dbReference type="InterPro" id="IPR019138">
    <property type="entry name" value="De-etiolated_protein_1_Det1"/>
</dbReference>
<dbReference type="Proteomes" id="UP000770661">
    <property type="component" value="Unassembled WGS sequence"/>
</dbReference>
<keyword evidence="2" id="KW-1185">Reference proteome</keyword>
<dbReference type="GO" id="GO:0032436">
    <property type="term" value="P:positive regulation of proteasomal ubiquitin-dependent protein catabolic process"/>
    <property type="evidence" value="ECO:0007669"/>
    <property type="project" value="TreeGrafter"/>
</dbReference>
<dbReference type="PANTHER" id="PTHR13374">
    <property type="entry name" value="DET1 HOMOLOG DE-ETIOLATED-1 HOMOLOG"/>
    <property type="match status" value="1"/>
</dbReference>
<dbReference type="GO" id="GO:1990756">
    <property type="term" value="F:ubiquitin-like ligase-substrate adaptor activity"/>
    <property type="evidence" value="ECO:0007669"/>
    <property type="project" value="TreeGrafter"/>
</dbReference>
<dbReference type="AlphaFoldDB" id="A0A8J4XU40"/>
<dbReference type="EMBL" id="JACEEZ010021752">
    <property type="protein sequence ID" value="KAG0713127.1"/>
    <property type="molecule type" value="Genomic_DNA"/>
</dbReference>
<dbReference type="GO" id="GO:0016567">
    <property type="term" value="P:protein ubiquitination"/>
    <property type="evidence" value="ECO:0007669"/>
    <property type="project" value="TreeGrafter"/>
</dbReference>
<comment type="caution">
    <text evidence="1">The sequence shown here is derived from an EMBL/GenBank/DDBJ whole genome shotgun (WGS) entry which is preliminary data.</text>
</comment>